<feature type="domain" description="Core-binding (CB)" evidence="8">
    <location>
        <begin position="62"/>
        <end position="140"/>
    </location>
</feature>
<dbReference type="SUPFAM" id="SSF56349">
    <property type="entry name" value="DNA breaking-rejoining enzymes"/>
    <property type="match status" value="1"/>
</dbReference>
<evidence type="ECO:0000259" key="7">
    <source>
        <dbReference type="PROSITE" id="PS51898"/>
    </source>
</evidence>
<dbReference type="InterPro" id="IPR044068">
    <property type="entry name" value="CB"/>
</dbReference>
<sequence>MNINSVFIRKRNENYNVVLEYLDEETGKSKQRSQGSFKKKKDAEKLLIEIKSSINNNKFQVPTSKTFVDRCYEYYNNTAKDFSPTTLKRANAVIRNYVNSFFRDKKLVDLSVKNYQDFINHLYTTNLKTSTIKEILNKTDAVLHECYRLREIKENIPDFIILPKRSDISNIDIYTVEEAQKILSECSNFPILEIPMHLFLLGGLRFGEMAGLLWEDVDFEHNILRIRNNLIYVDGEYFLRKTKTDGSTRDITVPIALMKLLKKEKIKQNKLKMQNLLKNDHNVVCLNSKYRYWNNSSFTVAYKTFLKKINMRYIKIHSLRHAHASMLILANTDMKTVSERLGHTDIKITMNIYSHVLKEMDLTASENIEKILLYKKSN</sequence>
<comment type="function">
    <text evidence="1">Site-specific tyrosine recombinase, which acts by catalyzing the cutting and rejoining of the recombining DNA molecules.</text>
</comment>
<keyword evidence="3" id="KW-0229">DNA integration</keyword>
<evidence type="ECO:0000313" key="10">
    <source>
        <dbReference type="Proteomes" id="UP000609849"/>
    </source>
</evidence>
<protein>
    <submittedName>
        <fullName evidence="9">Site-specific integrase</fullName>
    </submittedName>
</protein>
<gene>
    <name evidence="9" type="ORF">H8923_14350</name>
</gene>
<dbReference type="PROSITE" id="PS51900">
    <property type="entry name" value="CB"/>
    <property type="match status" value="1"/>
</dbReference>
<evidence type="ECO:0000256" key="6">
    <source>
        <dbReference type="PROSITE-ProRule" id="PRU01248"/>
    </source>
</evidence>
<dbReference type="InterPro" id="IPR028259">
    <property type="entry name" value="AP2-like_int_N"/>
</dbReference>
<evidence type="ECO:0000256" key="2">
    <source>
        <dbReference type="ARBA" id="ARBA00008857"/>
    </source>
</evidence>
<dbReference type="PANTHER" id="PTHR30349:SF64">
    <property type="entry name" value="PROPHAGE INTEGRASE INTD-RELATED"/>
    <property type="match status" value="1"/>
</dbReference>
<dbReference type="CDD" id="cd01189">
    <property type="entry name" value="INT_ICEBs1_C_like"/>
    <property type="match status" value="1"/>
</dbReference>
<dbReference type="PROSITE" id="PS51898">
    <property type="entry name" value="TYR_RECOMBINASE"/>
    <property type="match status" value="1"/>
</dbReference>
<dbReference type="Gene3D" id="1.10.443.10">
    <property type="entry name" value="Intergrase catalytic core"/>
    <property type="match status" value="1"/>
</dbReference>
<feature type="domain" description="Tyr recombinase" evidence="7">
    <location>
        <begin position="169"/>
        <end position="366"/>
    </location>
</feature>
<dbReference type="Pfam" id="PF14657">
    <property type="entry name" value="Arm-DNA-bind_4"/>
    <property type="match status" value="1"/>
</dbReference>
<dbReference type="Gene3D" id="1.10.150.130">
    <property type="match status" value="1"/>
</dbReference>
<dbReference type="InterPro" id="IPR050090">
    <property type="entry name" value="Tyrosine_recombinase_XerCD"/>
</dbReference>
<comment type="caution">
    <text evidence="9">The sequence shown here is derived from an EMBL/GenBank/DDBJ whole genome shotgun (WGS) entry which is preliminary data.</text>
</comment>
<proteinExistence type="inferred from homology"/>
<keyword evidence="10" id="KW-1185">Reference proteome</keyword>
<dbReference type="RefSeq" id="WP_153972622.1">
    <property type="nucleotide sequence ID" value="NZ_JACRWE010000008.1"/>
</dbReference>
<dbReference type="EMBL" id="JACRWE010000008">
    <property type="protein sequence ID" value="MBC5997940.1"/>
    <property type="molecule type" value="Genomic_DNA"/>
</dbReference>
<dbReference type="InterPro" id="IPR011010">
    <property type="entry name" value="DNA_brk_join_enz"/>
</dbReference>
<comment type="similarity">
    <text evidence="2">Belongs to the 'phage' integrase family.</text>
</comment>
<dbReference type="Pfam" id="PF00589">
    <property type="entry name" value="Phage_integrase"/>
    <property type="match status" value="1"/>
</dbReference>
<dbReference type="InterPro" id="IPR002104">
    <property type="entry name" value="Integrase_catalytic"/>
</dbReference>
<keyword evidence="5" id="KW-0233">DNA recombination</keyword>
<dbReference type="InterPro" id="IPR010998">
    <property type="entry name" value="Integrase_recombinase_N"/>
</dbReference>
<dbReference type="PANTHER" id="PTHR30349">
    <property type="entry name" value="PHAGE INTEGRASE-RELATED"/>
    <property type="match status" value="1"/>
</dbReference>
<evidence type="ECO:0000256" key="3">
    <source>
        <dbReference type="ARBA" id="ARBA00022908"/>
    </source>
</evidence>
<reference evidence="9 10" key="1">
    <citation type="submission" date="2020-08" db="EMBL/GenBank/DDBJ databases">
        <authorList>
            <person name="Liu C."/>
            <person name="Sun Q."/>
        </authorList>
    </citation>
    <scope>NUCLEOTIDE SEQUENCE [LARGE SCALE GENOMIC DNA]</scope>
    <source>
        <strain evidence="9 10">NSJ-18</strain>
    </source>
</reference>
<evidence type="ECO:0000259" key="8">
    <source>
        <dbReference type="PROSITE" id="PS51900"/>
    </source>
</evidence>
<dbReference type="Pfam" id="PF14659">
    <property type="entry name" value="Phage_int_SAM_3"/>
    <property type="match status" value="1"/>
</dbReference>
<organism evidence="9 10">
    <name type="scientific">Romboutsia faecis</name>
    <dbReference type="NCBI Taxonomy" id="2764597"/>
    <lineage>
        <taxon>Bacteria</taxon>
        <taxon>Bacillati</taxon>
        <taxon>Bacillota</taxon>
        <taxon>Clostridia</taxon>
        <taxon>Peptostreptococcales</taxon>
        <taxon>Peptostreptococcaceae</taxon>
        <taxon>Romboutsia</taxon>
    </lineage>
</organism>
<dbReference type="InterPro" id="IPR004107">
    <property type="entry name" value="Integrase_SAM-like_N"/>
</dbReference>
<dbReference type="Proteomes" id="UP000609849">
    <property type="component" value="Unassembled WGS sequence"/>
</dbReference>
<name>A0ABR7JSU5_9FIRM</name>
<keyword evidence="4 6" id="KW-0238">DNA-binding</keyword>
<evidence type="ECO:0000256" key="4">
    <source>
        <dbReference type="ARBA" id="ARBA00023125"/>
    </source>
</evidence>
<evidence type="ECO:0000256" key="5">
    <source>
        <dbReference type="ARBA" id="ARBA00023172"/>
    </source>
</evidence>
<evidence type="ECO:0000256" key="1">
    <source>
        <dbReference type="ARBA" id="ARBA00003283"/>
    </source>
</evidence>
<evidence type="ECO:0000313" key="9">
    <source>
        <dbReference type="EMBL" id="MBC5997940.1"/>
    </source>
</evidence>
<accession>A0ABR7JSU5</accession>
<dbReference type="InterPro" id="IPR013762">
    <property type="entry name" value="Integrase-like_cat_sf"/>
</dbReference>